<proteinExistence type="predicted"/>
<dbReference type="RefSeq" id="WP_151679234.1">
    <property type="nucleotide sequence ID" value="NZ_BKZP01000001.1"/>
</dbReference>
<dbReference type="InterPro" id="IPR018672">
    <property type="entry name" value="DUF2140"/>
</dbReference>
<sequence length="185" mass="21075">MKKNPWKTAFFALAAAVAAIAVLLAFFLFVPDGHVPKQPRPGKTVDFHVETDKADLTALVNRFLQEKKMKEKVFLDNEVVFYGTVSVFSEKLGYTMTFEPEALKNGDLVLKQKSVSLGSIHLPVSYILKFVKTTYKLPEWVIIKPSEKLVYIQLQKMELENDARIKADKFDLKNNDISFTLSFPK</sequence>
<dbReference type="Proteomes" id="UP000391919">
    <property type="component" value="Unassembled WGS sequence"/>
</dbReference>
<comment type="caution">
    <text evidence="1">The sequence shown here is derived from an EMBL/GenBank/DDBJ whole genome shotgun (WGS) entry which is preliminary data.</text>
</comment>
<name>A0A5J4JLR1_9BACI</name>
<gene>
    <name evidence="1" type="ORF">BpJC7_28730</name>
</gene>
<accession>A0A5J4JLR1</accession>
<reference evidence="1 2" key="1">
    <citation type="submission" date="2019-09" db="EMBL/GenBank/DDBJ databases">
        <title>Draft genome sequence of Bacillus sp. JC-7.</title>
        <authorList>
            <person name="Tanaka N."/>
            <person name="Shiwa Y."/>
            <person name="Fujita N."/>
            <person name="Tanasupawat S."/>
        </authorList>
    </citation>
    <scope>NUCLEOTIDE SEQUENCE [LARGE SCALE GENOMIC DNA]</scope>
    <source>
        <strain evidence="1 2">JC-7</strain>
    </source>
</reference>
<dbReference type="Pfam" id="PF09911">
    <property type="entry name" value="DUF2140"/>
    <property type="match status" value="1"/>
</dbReference>
<dbReference type="EMBL" id="BKZQ01000055">
    <property type="protein sequence ID" value="GER71570.1"/>
    <property type="molecule type" value="Genomic_DNA"/>
</dbReference>
<keyword evidence="2" id="KW-1185">Reference proteome</keyword>
<evidence type="ECO:0000313" key="1">
    <source>
        <dbReference type="EMBL" id="GER71570.1"/>
    </source>
</evidence>
<evidence type="ECO:0000313" key="2">
    <source>
        <dbReference type="Proteomes" id="UP000391919"/>
    </source>
</evidence>
<dbReference type="AlphaFoldDB" id="A0A5J4JLR1"/>
<evidence type="ECO:0008006" key="3">
    <source>
        <dbReference type="Google" id="ProtNLM"/>
    </source>
</evidence>
<protein>
    <recommendedName>
        <fullName evidence="3">DUF2140 family protein</fullName>
    </recommendedName>
</protein>
<organism evidence="1 2">
    <name type="scientific">Weizmannia acidilactici</name>
    <dbReference type="NCBI Taxonomy" id="2607726"/>
    <lineage>
        <taxon>Bacteria</taxon>
        <taxon>Bacillati</taxon>
        <taxon>Bacillota</taxon>
        <taxon>Bacilli</taxon>
        <taxon>Bacillales</taxon>
        <taxon>Bacillaceae</taxon>
        <taxon>Heyndrickxia</taxon>
    </lineage>
</organism>